<dbReference type="Proteomes" id="UP000295063">
    <property type="component" value="Unassembled WGS sequence"/>
</dbReference>
<comment type="similarity">
    <text evidence="6">Belongs to the ABC-4 integral membrane protein family.</text>
</comment>
<keyword evidence="11" id="KW-1185">Reference proteome</keyword>
<protein>
    <submittedName>
        <fullName evidence="10">Putative ABC transport system permease protein</fullName>
    </submittedName>
</protein>
<evidence type="ECO:0000256" key="1">
    <source>
        <dbReference type="ARBA" id="ARBA00004651"/>
    </source>
</evidence>
<name>A0A4V2Q8I9_9FIRM</name>
<comment type="subcellular location">
    <subcellularLocation>
        <location evidence="1">Cell membrane</location>
        <topology evidence="1">Multi-pass membrane protein</topology>
    </subcellularLocation>
</comment>
<evidence type="ECO:0000256" key="2">
    <source>
        <dbReference type="ARBA" id="ARBA00022475"/>
    </source>
</evidence>
<dbReference type="GO" id="GO:0005886">
    <property type="term" value="C:plasma membrane"/>
    <property type="evidence" value="ECO:0007669"/>
    <property type="project" value="UniProtKB-SubCell"/>
</dbReference>
<dbReference type="PANTHER" id="PTHR30572:SF4">
    <property type="entry name" value="ABC TRANSPORTER PERMEASE YTRF"/>
    <property type="match status" value="1"/>
</dbReference>
<keyword evidence="3 7" id="KW-0812">Transmembrane</keyword>
<keyword evidence="5 7" id="KW-0472">Membrane</keyword>
<evidence type="ECO:0000259" key="9">
    <source>
        <dbReference type="Pfam" id="PF12704"/>
    </source>
</evidence>
<dbReference type="InterPro" id="IPR025857">
    <property type="entry name" value="MacB_PCD"/>
</dbReference>
<evidence type="ECO:0000256" key="5">
    <source>
        <dbReference type="ARBA" id="ARBA00023136"/>
    </source>
</evidence>
<evidence type="ECO:0000256" key="7">
    <source>
        <dbReference type="SAM" id="Phobius"/>
    </source>
</evidence>
<dbReference type="Pfam" id="PF12704">
    <property type="entry name" value="MacB_PCD"/>
    <property type="match status" value="1"/>
</dbReference>
<keyword evidence="4 7" id="KW-1133">Transmembrane helix</keyword>
<dbReference type="AlphaFoldDB" id="A0A4V2Q8I9"/>
<feature type="transmembrane region" description="Helical" evidence="7">
    <location>
        <begin position="230"/>
        <end position="256"/>
    </location>
</feature>
<comment type="caution">
    <text evidence="10">The sequence shown here is derived from an EMBL/GenBank/DDBJ whole genome shotgun (WGS) entry which is preliminary data.</text>
</comment>
<dbReference type="PANTHER" id="PTHR30572">
    <property type="entry name" value="MEMBRANE COMPONENT OF TRANSPORTER-RELATED"/>
    <property type="match status" value="1"/>
</dbReference>
<evidence type="ECO:0000259" key="8">
    <source>
        <dbReference type="Pfam" id="PF02687"/>
    </source>
</evidence>
<evidence type="ECO:0000256" key="4">
    <source>
        <dbReference type="ARBA" id="ARBA00022989"/>
    </source>
</evidence>
<accession>A0A4V2Q8I9</accession>
<dbReference type="InterPro" id="IPR050250">
    <property type="entry name" value="Macrolide_Exporter_MacB"/>
</dbReference>
<evidence type="ECO:0000313" key="11">
    <source>
        <dbReference type="Proteomes" id="UP000295063"/>
    </source>
</evidence>
<sequence length="355" mass="37786">MFVALLAVAIGATVLSGLVTIYYDVPRQMGREFRSYGANLVLIPTGGSQTLQEKDVVSATALLTQEKLVGMAPYLYDRAKVNEQPVMVAGTRFEEVKKVSPYWQVRGQWPAPNTTDVVIGADVAELLKVEPGQMITLSAANSSSESKVKVAGIVRTGGTEENFLFMDLPELQKMLQKDGQISVAQASIMATEAELNSLIGNVETQVSGVTPRLVKRVTQSEAMVLGKLQALVYLVTIVVLLLTLICVATTMMAVVAERRKEIGLKKALGAENRSIALEFLGEGLTLGALGGMLGTVLGFFFAETVSVNVFGRAISFQPFIAVSALVVAIVVAGVACLIPVRVATAVEPAIVLRGE</sequence>
<feature type="transmembrane region" description="Helical" evidence="7">
    <location>
        <begin position="314"/>
        <end position="338"/>
    </location>
</feature>
<reference evidence="10 11" key="1">
    <citation type="submission" date="2019-03" db="EMBL/GenBank/DDBJ databases">
        <title>Genomic Encyclopedia of Type Strains, Phase IV (KMG-IV): sequencing the most valuable type-strain genomes for metagenomic binning, comparative biology and taxonomic classification.</title>
        <authorList>
            <person name="Goeker M."/>
        </authorList>
    </citation>
    <scope>NUCLEOTIDE SEQUENCE [LARGE SCALE GENOMIC DNA]</scope>
    <source>
        <strain evidence="10 11">DSM 15969</strain>
    </source>
</reference>
<keyword evidence="2" id="KW-1003">Cell membrane</keyword>
<dbReference type="InterPro" id="IPR003838">
    <property type="entry name" value="ABC3_permease_C"/>
</dbReference>
<proteinExistence type="inferred from homology"/>
<feature type="domain" description="MacB-like periplasmic core" evidence="9">
    <location>
        <begin position="2"/>
        <end position="183"/>
    </location>
</feature>
<dbReference type="Pfam" id="PF02687">
    <property type="entry name" value="FtsX"/>
    <property type="match status" value="1"/>
</dbReference>
<evidence type="ECO:0000256" key="6">
    <source>
        <dbReference type="ARBA" id="ARBA00038076"/>
    </source>
</evidence>
<dbReference type="GO" id="GO:0022857">
    <property type="term" value="F:transmembrane transporter activity"/>
    <property type="evidence" value="ECO:0007669"/>
    <property type="project" value="TreeGrafter"/>
</dbReference>
<evidence type="ECO:0000256" key="3">
    <source>
        <dbReference type="ARBA" id="ARBA00022692"/>
    </source>
</evidence>
<gene>
    <name evidence="10" type="ORF">EV210_108231</name>
</gene>
<feature type="domain" description="ABC3 transporter permease C-terminal" evidence="8">
    <location>
        <begin position="234"/>
        <end position="346"/>
    </location>
</feature>
<evidence type="ECO:0000313" key="10">
    <source>
        <dbReference type="EMBL" id="TCL36579.1"/>
    </source>
</evidence>
<feature type="transmembrane region" description="Helical" evidence="7">
    <location>
        <begin position="277"/>
        <end position="302"/>
    </location>
</feature>
<organism evidence="10 11">
    <name type="scientific">Anaerospora hongkongensis</name>
    <dbReference type="NCBI Taxonomy" id="244830"/>
    <lineage>
        <taxon>Bacteria</taxon>
        <taxon>Bacillati</taxon>
        <taxon>Bacillota</taxon>
        <taxon>Negativicutes</taxon>
        <taxon>Selenomonadales</taxon>
        <taxon>Sporomusaceae</taxon>
        <taxon>Anaerospora</taxon>
    </lineage>
</organism>
<dbReference type="EMBL" id="SLUI01000008">
    <property type="protein sequence ID" value="TCL36579.1"/>
    <property type="molecule type" value="Genomic_DNA"/>
</dbReference>